<dbReference type="EnsemblPlants" id="Pp3c14_980V3.1">
    <property type="protein sequence ID" value="Pp3c14_980V3.1"/>
    <property type="gene ID" value="Pp3c14_980"/>
</dbReference>
<evidence type="ECO:0000313" key="3">
    <source>
        <dbReference type="EnsemblPlants" id="Pp3c14_980V3.1"/>
    </source>
</evidence>
<keyword evidence="4" id="KW-1185">Reference proteome</keyword>
<gene>
    <name evidence="2" type="ORF">PHYPA_017844</name>
</gene>
<evidence type="ECO:0000259" key="1">
    <source>
        <dbReference type="Pfam" id="PF25597"/>
    </source>
</evidence>
<dbReference type="AlphaFoldDB" id="A0A2K1JFY0"/>
<dbReference type="InParanoid" id="A0A2K1JFY0"/>
<reference evidence="3" key="3">
    <citation type="submission" date="2020-12" db="UniProtKB">
        <authorList>
            <consortium name="EnsemblPlants"/>
        </authorList>
    </citation>
    <scope>IDENTIFICATION</scope>
</reference>
<reference evidence="2 4" key="2">
    <citation type="journal article" date="2018" name="Plant J.">
        <title>The Physcomitrella patens chromosome-scale assembly reveals moss genome structure and evolution.</title>
        <authorList>
            <person name="Lang D."/>
            <person name="Ullrich K.K."/>
            <person name="Murat F."/>
            <person name="Fuchs J."/>
            <person name="Jenkins J."/>
            <person name="Haas F.B."/>
            <person name="Piednoel M."/>
            <person name="Gundlach H."/>
            <person name="Van Bel M."/>
            <person name="Meyberg R."/>
            <person name="Vives C."/>
            <person name="Morata J."/>
            <person name="Symeonidi A."/>
            <person name="Hiss M."/>
            <person name="Muchero W."/>
            <person name="Kamisugi Y."/>
            <person name="Saleh O."/>
            <person name="Blanc G."/>
            <person name="Decker E.L."/>
            <person name="van Gessel N."/>
            <person name="Grimwood J."/>
            <person name="Hayes R.D."/>
            <person name="Graham S.W."/>
            <person name="Gunter L.E."/>
            <person name="McDaniel S.F."/>
            <person name="Hoernstein S.N.W."/>
            <person name="Larsson A."/>
            <person name="Li F.W."/>
            <person name="Perroud P.F."/>
            <person name="Phillips J."/>
            <person name="Ranjan P."/>
            <person name="Rokshar D.S."/>
            <person name="Rothfels C.J."/>
            <person name="Schneider L."/>
            <person name="Shu S."/>
            <person name="Stevenson D.W."/>
            <person name="Thummler F."/>
            <person name="Tillich M."/>
            <person name="Villarreal Aguilar J.C."/>
            <person name="Widiez T."/>
            <person name="Wong G.K."/>
            <person name="Wymore A."/>
            <person name="Zhang Y."/>
            <person name="Zimmer A.D."/>
            <person name="Quatrano R.S."/>
            <person name="Mayer K.F.X."/>
            <person name="Goodstein D."/>
            <person name="Casacuberta J.M."/>
            <person name="Vandepoele K."/>
            <person name="Reski R."/>
            <person name="Cuming A.C."/>
            <person name="Tuskan G.A."/>
            <person name="Maumus F."/>
            <person name="Salse J."/>
            <person name="Schmutz J."/>
            <person name="Rensing S.A."/>
        </authorList>
    </citation>
    <scope>NUCLEOTIDE SEQUENCE [LARGE SCALE GENOMIC DNA]</scope>
    <source>
        <strain evidence="3 4">cv. Gransden 2004</strain>
    </source>
</reference>
<organism evidence="2">
    <name type="scientific">Physcomitrium patens</name>
    <name type="common">Spreading-leaved earth moss</name>
    <name type="synonym">Physcomitrella patens</name>
    <dbReference type="NCBI Taxonomy" id="3218"/>
    <lineage>
        <taxon>Eukaryota</taxon>
        <taxon>Viridiplantae</taxon>
        <taxon>Streptophyta</taxon>
        <taxon>Embryophyta</taxon>
        <taxon>Bryophyta</taxon>
        <taxon>Bryophytina</taxon>
        <taxon>Bryopsida</taxon>
        <taxon>Funariidae</taxon>
        <taxon>Funariales</taxon>
        <taxon>Funariaceae</taxon>
        <taxon>Physcomitrium</taxon>
    </lineage>
</organism>
<sequence length="121" mass="13685">MDTSSLVEVKEQILPMEIINNNSSIQAKALDNIIHTLNQTCSQLLPTGIPIKAYIGQKPSLAHMLPFGCPVFTHILDKLSKKINPENQQGLFLGYFDKSKGYRIWDIQQKKIKLSCNILFN</sequence>
<dbReference type="Gramene" id="Pp3c14_980V3.1">
    <property type="protein sequence ID" value="Pp3c14_980V3.1"/>
    <property type="gene ID" value="Pp3c14_980"/>
</dbReference>
<feature type="domain" description="Retroviral polymerase SH3-like" evidence="1">
    <location>
        <begin position="69"/>
        <end position="121"/>
    </location>
</feature>
<evidence type="ECO:0000313" key="4">
    <source>
        <dbReference type="Proteomes" id="UP000006727"/>
    </source>
</evidence>
<dbReference type="Pfam" id="PF25597">
    <property type="entry name" value="SH3_retrovirus"/>
    <property type="match status" value="1"/>
</dbReference>
<name>A0A2K1JFY0_PHYPA</name>
<accession>A0A2K1JFY0</accession>
<evidence type="ECO:0000313" key="2">
    <source>
        <dbReference type="EMBL" id="PNR40442.1"/>
    </source>
</evidence>
<dbReference type="Proteomes" id="UP000006727">
    <property type="component" value="Chromosome 14"/>
</dbReference>
<reference evidence="2 4" key="1">
    <citation type="journal article" date="2008" name="Science">
        <title>The Physcomitrella genome reveals evolutionary insights into the conquest of land by plants.</title>
        <authorList>
            <person name="Rensing S."/>
            <person name="Lang D."/>
            <person name="Zimmer A."/>
            <person name="Terry A."/>
            <person name="Salamov A."/>
            <person name="Shapiro H."/>
            <person name="Nishiyama T."/>
            <person name="Perroud P.-F."/>
            <person name="Lindquist E."/>
            <person name="Kamisugi Y."/>
            <person name="Tanahashi T."/>
            <person name="Sakakibara K."/>
            <person name="Fujita T."/>
            <person name="Oishi K."/>
            <person name="Shin-I T."/>
            <person name="Kuroki Y."/>
            <person name="Toyoda A."/>
            <person name="Suzuki Y."/>
            <person name="Hashimoto A."/>
            <person name="Yamaguchi K."/>
            <person name="Sugano A."/>
            <person name="Kohara Y."/>
            <person name="Fujiyama A."/>
            <person name="Anterola A."/>
            <person name="Aoki S."/>
            <person name="Ashton N."/>
            <person name="Barbazuk W.B."/>
            <person name="Barker E."/>
            <person name="Bennetzen J."/>
            <person name="Bezanilla M."/>
            <person name="Blankenship R."/>
            <person name="Cho S.H."/>
            <person name="Dutcher S."/>
            <person name="Estelle M."/>
            <person name="Fawcett J.A."/>
            <person name="Gundlach H."/>
            <person name="Hanada K."/>
            <person name="Heyl A."/>
            <person name="Hicks K.A."/>
            <person name="Hugh J."/>
            <person name="Lohr M."/>
            <person name="Mayer K."/>
            <person name="Melkozernov A."/>
            <person name="Murata T."/>
            <person name="Nelson D."/>
            <person name="Pils B."/>
            <person name="Prigge M."/>
            <person name="Reiss B."/>
            <person name="Renner T."/>
            <person name="Rombauts S."/>
            <person name="Rushton P."/>
            <person name="Sanderfoot A."/>
            <person name="Schween G."/>
            <person name="Shiu S.-H."/>
            <person name="Stueber K."/>
            <person name="Theodoulou F.L."/>
            <person name="Tu H."/>
            <person name="Van de Peer Y."/>
            <person name="Verrier P.J."/>
            <person name="Waters E."/>
            <person name="Wood A."/>
            <person name="Yang L."/>
            <person name="Cove D."/>
            <person name="Cuming A."/>
            <person name="Hasebe M."/>
            <person name="Lucas S."/>
            <person name="Mishler D.B."/>
            <person name="Reski R."/>
            <person name="Grigoriev I."/>
            <person name="Quatrano R.S."/>
            <person name="Boore J.L."/>
        </authorList>
    </citation>
    <scope>NUCLEOTIDE SEQUENCE [LARGE SCALE GENOMIC DNA]</scope>
    <source>
        <strain evidence="3 4">cv. Gransden 2004</strain>
    </source>
</reference>
<dbReference type="STRING" id="3218.A0A2K1JFY0"/>
<dbReference type="InterPro" id="IPR057670">
    <property type="entry name" value="SH3_retrovirus"/>
</dbReference>
<protein>
    <recommendedName>
        <fullName evidence="1">Retroviral polymerase SH3-like domain-containing protein</fullName>
    </recommendedName>
</protein>
<dbReference type="EMBL" id="ABEU02000014">
    <property type="protein sequence ID" value="PNR40442.1"/>
    <property type="molecule type" value="Genomic_DNA"/>
</dbReference>
<proteinExistence type="predicted"/>